<dbReference type="EMBL" id="CP000885">
    <property type="protein sequence ID" value="ABX41334.1"/>
    <property type="molecule type" value="Genomic_DNA"/>
</dbReference>
<dbReference type="InterPro" id="IPR016181">
    <property type="entry name" value="Acyl_CoA_acyltransferase"/>
</dbReference>
<dbReference type="InterPro" id="IPR051531">
    <property type="entry name" value="N-acetyltransferase"/>
</dbReference>
<dbReference type="Gene3D" id="3.40.630.30">
    <property type="match status" value="1"/>
</dbReference>
<dbReference type="HOGENOM" id="CLU_1530007_0_0_9"/>
<accession>A9KLZ1</accession>
<dbReference type="Pfam" id="PF13302">
    <property type="entry name" value="Acetyltransf_3"/>
    <property type="match status" value="1"/>
</dbReference>
<dbReference type="RefSeq" id="WP_012198979.1">
    <property type="nucleotide sequence ID" value="NC_010001.1"/>
</dbReference>
<dbReference type="PANTHER" id="PTHR43792">
    <property type="entry name" value="GNAT FAMILY, PUTATIVE (AFU_ORTHOLOGUE AFUA_3G00765)-RELATED-RELATED"/>
    <property type="match status" value="1"/>
</dbReference>
<sequence>MENRLHLYTPKLSELWYRKQILSDPDTMSYNKGYELNFAGYNNHTGCIDFPKSQWEGWYNWFINNEPDRFYAYIVRNDGEFIGEVNLHKSKQGDWYDMGVVIENKYRCNGYATEAIKLLLKQAFDIFGVNAVHNDFEINRKSAAQAHLSAGFIEYKEEKGVIKLVITREHYYHTK</sequence>
<evidence type="ECO:0000313" key="2">
    <source>
        <dbReference type="EMBL" id="ABX41334.1"/>
    </source>
</evidence>
<protein>
    <submittedName>
        <fullName evidence="2">GCN5-related N-acetyltransferase</fullName>
    </submittedName>
</protein>
<feature type="domain" description="N-acetyltransferase" evidence="1">
    <location>
        <begin position="20"/>
        <end position="175"/>
    </location>
</feature>
<dbReference type="Proteomes" id="UP000000370">
    <property type="component" value="Chromosome"/>
</dbReference>
<evidence type="ECO:0000313" key="3">
    <source>
        <dbReference type="Proteomes" id="UP000000370"/>
    </source>
</evidence>
<reference evidence="3" key="1">
    <citation type="submission" date="2007-11" db="EMBL/GenBank/DDBJ databases">
        <title>Complete genome sequence of Clostridium phytofermentans ISDg.</title>
        <authorList>
            <person name="Leschine S.B."/>
            <person name="Warnick T.A."/>
            <person name="Blanchard J.L."/>
            <person name="Schnell D.J."/>
            <person name="Petit E.L."/>
            <person name="LaTouf W.G."/>
            <person name="Copeland A."/>
            <person name="Lucas S."/>
            <person name="Lapidus A."/>
            <person name="Barry K."/>
            <person name="Glavina del Rio T."/>
            <person name="Dalin E."/>
            <person name="Tice H."/>
            <person name="Pitluck S."/>
            <person name="Kiss H."/>
            <person name="Brettin T."/>
            <person name="Bruce D."/>
            <person name="Detter J.C."/>
            <person name="Han C."/>
            <person name="Kuske C."/>
            <person name="Schmutz J."/>
            <person name="Larimer F."/>
            <person name="Land M."/>
            <person name="Hauser L."/>
            <person name="Kyrpides N."/>
            <person name="Kim E.A."/>
            <person name="Richardson P."/>
        </authorList>
    </citation>
    <scope>NUCLEOTIDE SEQUENCE [LARGE SCALE GENOMIC DNA]</scope>
    <source>
        <strain evidence="3">ATCC 700394 / DSM 18823 / ISDg</strain>
    </source>
</reference>
<proteinExistence type="predicted"/>
<dbReference type="OrthoDB" id="9785602at2"/>
<name>A9KLZ1_LACP7</name>
<organism evidence="2 3">
    <name type="scientific">Lachnoclostridium phytofermentans (strain ATCC 700394 / DSM 18823 / ISDg)</name>
    <name type="common">Clostridium phytofermentans</name>
    <dbReference type="NCBI Taxonomy" id="357809"/>
    <lineage>
        <taxon>Bacteria</taxon>
        <taxon>Bacillati</taxon>
        <taxon>Bacillota</taxon>
        <taxon>Clostridia</taxon>
        <taxon>Lachnospirales</taxon>
        <taxon>Lachnospiraceae</taxon>
    </lineage>
</organism>
<dbReference type="STRING" id="357809.Cphy_0952"/>
<dbReference type="GO" id="GO:0016747">
    <property type="term" value="F:acyltransferase activity, transferring groups other than amino-acyl groups"/>
    <property type="evidence" value="ECO:0007669"/>
    <property type="project" value="InterPro"/>
</dbReference>
<dbReference type="eggNOG" id="COG1670">
    <property type="taxonomic scope" value="Bacteria"/>
</dbReference>
<gene>
    <name evidence="2" type="ordered locus">Cphy_0952</name>
</gene>
<evidence type="ECO:0000259" key="1">
    <source>
        <dbReference type="PROSITE" id="PS51186"/>
    </source>
</evidence>
<dbReference type="KEGG" id="cpy:Cphy_0952"/>
<dbReference type="InterPro" id="IPR000182">
    <property type="entry name" value="GNAT_dom"/>
</dbReference>
<dbReference type="AlphaFoldDB" id="A9KLZ1"/>
<dbReference type="SUPFAM" id="SSF55729">
    <property type="entry name" value="Acyl-CoA N-acyltransferases (Nat)"/>
    <property type="match status" value="1"/>
</dbReference>
<keyword evidence="2" id="KW-0808">Transferase</keyword>
<keyword evidence="3" id="KW-1185">Reference proteome</keyword>
<dbReference type="PROSITE" id="PS51186">
    <property type="entry name" value="GNAT"/>
    <property type="match status" value="1"/>
</dbReference>